<feature type="region of interest" description="Disordered" evidence="1">
    <location>
        <begin position="1"/>
        <end position="36"/>
    </location>
</feature>
<dbReference type="PROSITE" id="PS50168">
    <property type="entry name" value="DED"/>
    <property type="match status" value="1"/>
</dbReference>
<sequence length="661" mass="73771">MSTRNQPHPQMAPPPPPKPLKSQTYANGNGNGNLNANGNLVNGSAISNGNNPTFGLSAHDTNASIQKLNGRSPCHTPPRTDREQVVMTPKGKTANSTVILIERKLVDEVSERTHVAGGDHTGIIINKDTVAGQKSQTTPAQLSLEFRVFLVSANSGKHSQESRTLRFWFRDWLKNEENQAHIAQDFFKELVSPKDFPRDYVGFIKKIMKLMQKGYDEIQSLEIELRILEETAEPPSRPLSMDESQFESPPLTQEKVLELIEQAYPNPITPEDLAKDYGWEEQDVIMVFMSLKERGLIKSMEYNSYTRIHHEDKEIKVVKQMPTIASNKQPTIAIITAQYCEKLAIDAMLENKETFVRYTTVDTLKKDSNLTNSLKKKRRVGESNVYTLGNIGAHRIVSTKLPSVGSTREAMTATGNTTTRLLGTFQNVDYVFVVGVAGGVPHYTDYKKHVRLGDVVISYVDKQRALTNGSEKPYVYVYKSGDDVKTYFPINDSLQQIAESLQANMEIKRPWETYLQEGLHLLQQKTESDFNRPAANSDKLFMSIGNNEVIEVSHPIGADSVDGIPKSRLHLGPIGSGRDLVRNDDLRIQFAKKYGLLATDLEMSSVLDSIIGNCRESFILVKGISDYKDGTTTRKWQNYASLAAASVVKSIICGMDAPTNV</sequence>
<dbReference type="Proteomes" id="UP000095300">
    <property type="component" value="Unassembled WGS sequence"/>
</dbReference>
<evidence type="ECO:0000256" key="1">
    <source>
        <dbReference type="SAM" id="MobiDB-lite"/>
    </source>
</evidence>
<accession>A0A1I8PD81</accession>
<proteinExistence type="predicted"/>
<dbReference type="AlphaFoldDB" id="A0A1I8PD81"/>
<keyword evidence="4" id="KW-1185">Reference proteome</keyword>
<name>A0A1I8PD81_STOCA</name>
<dbReference type="GO" id="GO:0003824">
    <property type="term" value="F:catalytic activity"/>
    <property type="evidence" value="ECO:0007669"/>
    <property type="project" value="InterPro"/>
</dbReference>
<organism evidence="3 4">
    <name type="scientific">Stomoxys calcitrans</name>
    <name type="common">Stable fly</name>
    <name type="synonym">Conops calcitrans</name>
    <dbReference type="NCBI Taxonomy" id="35570"/>
    <lineage>
        <taxon>Eukaryota</taxon>
        <taxon>Metazoa</taxon>
        <taxon>Ecdysozoa</taxon>
        <taxon>Arthropoda</taxon>
        <taxon>Hexapoda</taxon>
        <taxon>Insecta</taxon>
        <taxon>Pterygota</taxon>
        <taxon>Neoptera</taxon>
        <taxon>Endopterygota</taxon>
        <taxon>Diptera</taxon>
        <taxon>Brachycera</taxon>
        <taxon>Muscomorpha</taxon>
        <taxon>Muscoidea</taxon>
        <taxon>Muscidae</taxon>
        <taxon>Stomoxys</taxon>
    </lineage>
</organism>
<evidence type="ECO:0000313" key="3">
    <source>
        <dbReference type="EnsemblMetazoa" id="SCAU007044-PA"/>
    </source>
</evidence>
<dbReference type="EnsemblMetazoa" id="SCAU007044-RA">
    <property type="protein sequence ID" value="SCAU007044-PA"/>
    <property type="gene ID" value="SCAU007044"/>
</dbReference>
<dbReference type="SUPFAM" id="SSF53167">
    <property type="entry name" value="Purine and uridine phosphorylases"/>
    <property type="match status" value="1"/>
</dbReference>
<dbReference type="InterPro" id="IPR001875">
    <property type="entry name" value="DED_dom"/>
</dbReference>
<dbReference type="VEuPathDB" id="VectorBase:SCAU007044"/>
<dbReference type="InterPro" id="IPR055121">
    <property type="entry name" value="HTH_69"/>
</dbReference>
<evidence type="ECO:0000313" key="4">
    <source>
        <dbReference type="Proteomes" id="UP000095300"/>
    </source>
</evidence>
<dbReference type="PANTHER" id="PTHR47705:SF1">
    <property type="entry name" value="PNP_UDP_1 DOMAIN-CONTAINING PROTEIN"/>
    <property type="match status" value="1"/>
</dbReference>
<evidence type="ECO:0000259" key="2">
    <source>
        <dbReference type="PROSITE" id="PS50168"/>
    </source>
</evidence>
<feature type="domain" description="DED" evidence="2">
    <location>
        <begin position="145"/>
        <end position="223"/>
    </location>
</feature>
<dbReference type="Pfam" id="PF22979">
    <property type="entry name" value="HTH_69"/>
    <property type="match status" value="1"/>
</dbReference>
<dbReference type="InterPro" id="IPR035994">
    <property type="entry name" value="Nucleoside_phosphorylase_sf"/>
</dbReference>
<dbReference type="PANTHER" id="PTHR47705">
    <property type="entry name" value="AGAP000321-PA"/>
    <property type="match status" value="1"/>
</dbReference>
<dbReference type="GO" id="GO:0009116">
    <property type="term" value="P:nucleoside metabolic process"/>
    <property type="evidence" value="ECO:0007669"/>
    <property type="project" value="InterPro"/>
</dbReference>
<dbReference type="OrthoDB" id="1577640at2759"/>
<dbReference type="Gene3D" id="3.40.50.1580">
    <property type="entry name" value="Nucleoside phosphorylase domain"/>
    <property type="match status" value="1"/>
</dbReference>
<dbReference type="GO" id="GO:0042981">
    <property type="term" value="P:regulation of apoptotic process"/>
    <property type="evidence" value="ECO:0007669"/>
    <property type="project" value="InterPro"/>
</dbReference>
<dbReference type="STRING" id="35570.A0A1I8PD81"/>
<gene>
    <name evidence="3" type="primary">106095271</name>
</gene>
<feature type="compositionally biased region" description="Low complexity" evidence="1">
    <location>
        <begin position="26"/>
        <end position="36"/>
    </location>
</feature>
<feature type="compositionally biased region" description="Pro residues" evidence="1">
    <location>
        <begin position="10"/>
        <end position="19"/>
    </location>
</feature>
<feature type="region of interest" description="Disordered" evidence="1">
    <location>
        <begin position="69"/>
        <end position="91"/>
    </location>
</feature>
<protein>
    <recommendedName>
        <fullName evidence="2">DED domain-containing protein</fullName>
    </recommendedName>
</protein>
<reference evidence="3" key="1">
    <citation type="submission" date="2020-05" db="UniProtKB">
        <authorList>
            <consortium name="EnsemblMetazoa"/>
        </authorList>
    </citation>
    <scope>IDENTIFICATION</scope>
    <source>
        <strain evidence="3">USDA</strain>
    </source>
</reference>